<dbReference type="Gene3D" id="1.10.10.10">
    <property type="entry name" value="Winged helix-like DNA-binding domain superfamily/Winged helix DNA-binding domain"/>
    <property type="match status" value="1"/>
</dbReference>
<reference evidence="1 2" key="1">
    <citation type="journal article" date="2016" name="Nat. Commun.">
        <title>Thousands of microbial genomes shed light on interconnected biogeochemical processes in an aquifer system.</title>
        <authorList>
            <person name="Anantharaman K."/>
            <person name="Brown C.T."/>
            <person name="Hug L.A."/>
            <person name="Sharon I."/>
            <person name="Castelle C.J."/>
            <person name="Probst A.J."/>
            <person name="Thomas B.C."/>
            <person name="Singh A."/>
            <person name="Wilkins M.J."/>
            <person name="Karaoz U."/>
            <person name="Brodie E.L."/>
            <person name="Williams K.H."/>
            <person name="Hubbard S.S."/>
            <person name="Banfield J.F."/>
        </authorList>
    </citation>
    <scope>NUCLEOTIDE SEQUENCE [LARGE SCALE GENOMIC DNA]</scope>
</reference>
<dbReference type="InterPro" id="IPR009057">
    <property type="entry name" value="Homeodomain-like_sf"/>
</dbReference>
<evidence type="ECO:0000313" key="1">
    <source>
        <dbReference type="EMBL" id="OGM68815.1"/>
    </source>
</evidence>
<dbReference type="InterPro" id="IPR007367">
    <property type="entry name" value="DUF433"/>
</dbReference>
<evidence type="ECO:0000313" key="2">
    <source>
        <dbReference type="Proteomes" id="UP000178429"/>
    </source>
</evidence>
<evidence type="ECO:0008006" key="3">
    <source>
        <dbReference type="Google" id="ProtNLM"/>
    </source>
</evidence>
<organism evidence="1 2">
    <name type="scientific">Candidatus Woesebacteria bacterium RIFCSPLOWO2_01_FULL_44_14</name>
    <dbReference type="NCBI Taxonomy" id="1802525"/>
    <lineage>
        <taxon>Bacteria</taxon>
        <taxon>Candidatus Woeseibacteriota</taxon>
    </lineage>
</organism>
<dbReference type="AlphaFoldDB" id="A0A1F8BZN3"/>
<comment type="caution">
    <text evidence="1">The sequence shown here is derived from an EMBL/GenBank/DDBJ whole genome shotgun (WGS) entry which is preliminary data.</text>
</comment>
<dbReference type="SUPFAM" id="SSF46689">
    <property type="entry name" value="Homeodomain-like"/>
    <property type="match status" value="1"/>
</dbReference>
<name>A0A1F8BZN3_9BACT</name>
<accession>A0A1F8BZN3</accession>
<sequence length="67" mass="7503">MAKDKKSANGKNLISGSRVPVAYLIDYVKEGYTVSDFISSYPWISKAKVLKALEEIKAREFTAQYAL</sequence>
<dbReference type="InterPro" id="IPR036388">
    <property type="entry name" value="WH-like_DNA-bd_sf"/>
</dbReference>
<dbReference type="STRING" id="1802525.A2975_00385"/>
<dbReference type="Pfam" id="PF04255">
    <property type="entry name" value="DUF433"/>
    <property type="match status" value="1"/>
</dbReference>
<proteinExistence type="predicted"/>
<gene>
    <name evidence="1" type="ORF">A2975_00385</name>
</gene>
<protein>
    <recommendedName>
        <fullName evidence="3">DUF433 domain-containing protein</fullName>
    </recommendedName>
</protein>
<dbReference type="Proteomes" id="UP000178429">
    <property type="component" value="Unassembled WGS sequence"/>
</dbReference>
<dbReference type="EMBL" id="MGHL01000017">
    <property type="protein sequence ID" value="OGM68815.1"/>
    <property type="molecule type" value="Genomic_DNA"/>
</dbReference>